<dbReference type="HOGENOM" id="CLU_2517278_0_0_1"/>
<dbReference type="EMBL" id="FR824095">
    <property type="protein sequence ID" value="CCA18397.1"/>
    <property type="molecule type" value="Genomic_DNA"/>
</dbReference>
<dbReference type="EMBL" id="FR824093">
    <property type="protein sequence ID" value="CCA18330.1"/>
    <property type="molecule type" value="Genomic_DNA"/>
</dbReference>
<evidence type="ECO:0000313" key="2">
    <source>
        <dbReference type="EMBL" id="CCA18397.1"/>
    </source>
</evidence>
<dbReference type="AlphaFoldDB" id="F0WB08"/>
<evidence type="ECO:0000313" key="1">
    <source>
        <dbReference type="EMBL" id="CCA18330.1"/>
    </source>
</evidence>
<sequence>MGSHAKSERLCRWCLVWYNSCWQVADPVAAISFEMKSTLPGGNQASGDRDHRWQHGLECHELRVVIGCCRKASWDIRILNTELSK</sequence>
<reference evidence="1" key="1">
    <citation type="journal article" date="2011" name="PLoS Biol.">
        <title>Gene gain and loss during evolution of obligate parasitism in the white rust pathogen of Arabidopsis thaliana.</title>
        <authorList>
            <person name="Kemen E."/>
            <person name="Gardiner A."/>
            <person name="Schultz-Larsen T."/>
            <person name="Kemen A.C."/>
            <person name="Balmuth A.L."/>
            <person name="Robert-Seilaniantz A."/>
            <person name="Bailey K."/>
            <person name="Holub E."/>
            <person name="Studholme D.J."/>
            <person name="Maclean D."/>
            <person name="Jones J.D."/>
        </authorList>
    </citation>
    <scope>NUCLEOTIDE SEQUENCE</scope>
</reference>
<protein>
    <submittedName>
        <fullName evidence="1">AlNc14C48G3865 protein</fullName>
    </submittedName>
    <submittedName>
        <fullName evidence="2">AlNc14C50G3925 protein</fullName>
    </submittedName>
</protein>
<accession>F0WB08</accession>
<proteinExistence type="predicted"/>
<organism evidence="1">
    <name type="scientific">Albugo laibachii Nc14</name>
    <dbReference type="NCBI Taxonomy" id="890382"/>
    <lineage>
        <taxon>Eukaryota</taxon>
        <taxon>Sar</taxon>
        <taxon>Stramenopiles</taxon>
        <taxon>Oomycota</taxon>
        <taxon>Peronosporomycetes</taxon>
        <taxon>Albuginales</taxon>
        <taxon>Albuginaceae</taxon>
        <taxon>Albugo</taxon>
    </lineage>
</organism>
<reference evidence="1" key="2">
    <citation type="submission" date="2011-02" db="EMBL/GenBank/DDBJ databases">
        <authorList>
            <person name="MacLean D."/>
        </authorList>
    </citation>
    <scope>NUCLEOTIDE SEQUENCE</scope>
</reference>
<gene>
    <name evidence="1" type="primary">AlNc14C48G3865</name>
    <name evidence="2" type="synonym">AlNc14C50G3925</name>
    <name evidence="1" type="ORF">ALNC14_044730</name>
    <name evidence="2" type="ORF">ALNC14_045400</name>
</gene>
<name>F0WB08_9STRA</name>